<sequence>MSSKIQFRFQSSKAFDAITFSGLMIKLLELKRAIVEKLKLDRAHMDFDLAVSNAQTKEAYGDDNMMVPKNTSVVVRRVPATG</sequence>
<evidence type="ECO:0000256" key="3">
    <source>
        <dbReference type="ARBA" id="ARBA00022771"/>
    </source>
</evidence>
<dbReference type="EMBL" id="GL833136">
    <property type="protein sequence ID" value="EGB06189.1"/>
    <property type="molecule type" value="Genomic_DNA"/>
</dbReference>
<organism evidence="8">
    <name type="scientific">Aureococcus anophagefferens</name>
    <name type="common">Harmful bloom alga</name>
    <dbReference type="NCBI Taxonomy" id="44056"/>
    <lineage>
        <taxon>Eukaryota</taxon>
        <taxon>Sar</taxon>
        <taxon>Stramenopiles</taxon>
        <taxon>Ochrophyta</taxon>
        <taxon>Pelagophyceae</taxon>
        <taxon>Pelagomonadales</taxon>
        <taxon>Pelagomonadaceae</taxon>
        <taxon>Aureococcus</taxon>
    </lineage>
</organism>
<reference evidence="7 8" key="1">
    <citation type="journal article" date="2011" name="Proc. Natl. Acad. Sci. U.S.A.">
        <title>Niche of harmful alga Aureococcus anophagefferens revealed through ecogenomics.</title>
        <authorList>
            <person name="Gobler C.J."/>
            <person name="Berry D.L."/>
            <person name="Dyhrman S.T."/>
            <person name="Wilhelm S.W."/>
            <person name="Salamov A."/>
            <person name="Lobanov A.V."/>
            <person name="Zhang Y."/>
            <person name="Collier J.L."/>
            <person name="Wurch L.L."/>
            <person name="Kustka A.B."/>
            <person name="Dill B.D."/>
            <person name="Shah M."/>
            <person name="VerBerkmoes N.C."/>
            <person name="Kuo A."/>
            <person name="Terry A."/>
            <person name="Pangilinan J."/>
            <person name="Lindquist E.A."/>
            <person name="Lucas S."/>
            <person name="Paulsen I.T."/>
            <person name="Hattenrath-Lehmann T.K."/>
            <person name="Talmage S.C."/>
            <person name="Walker E.A."/>
            <person name="Koch F."/>
            <person name="Burson A.M."/>
            <person name="Marcoval M.A."/>
            <person name="Tang Y.Z."/>
            <person name="Lecleir G.R."/>
            <person name="Coyne K.J."/>
            <person name="Berg G.M."/>
            <person name="Bertrand E.M."/>
            <person name="Saito M.A."/>
            <person name="Gladyshev V.N."/>
            <person name="Grigoriev I.V."/>
        </authorList>
    </citation>
    <scope>NUCLEOTIDE SEQUENCE [LARGE SCALE GENOMIC DNA]</scope>
    <source>
        <strain evidence="8">CCMP 1984</strain>
    </source>
</reference>
<accession>F0YFC7</accession>
<dbReference type="SMART" id="SM01180">
    <property type="entry name" value="DWNN"/>
    <property type="match status" value="1"/>
</dbReference>
<gene>
    <name evidence="7" type="ORF">AURANDRAFT_29666</name>
</gene>
<name>F0YFC7_AURAN</name>
<dbReference type="Pfam" id="PF08783">
    <property type="entry name" value="DWNN"/>
    <property type="match status" value="1"/>
</dbReference>
<dbReference type="OrthoDB" id="106784at2759"/>
<dbReference type="GO" id="GO:0008270">
    <property type="term" value="F:zinc ion binding"/>
    <property type="evidence" value="ECO:0007669"/>
    <property type="project" value="UniProtKB-KW"/>
</dbReference>
<dbReference type="Proteomes" id="UP000002729">
    <property type="component" value="Unassembled WGS sequence"/>
</dbReference>
<dbReference type="RefSeq" id="XP_009039139.1">
    <property type="nucleotide sequence ID" value="XM_009040891.1"/>
</dbReference>
<evidence type="ECO:0000256" key="5">
    <source>
        <dbReference type="ARBA" id="ARBA00023242"/>
    </source>
</evidence>
<dbReference type="GO" id="GO:0006511">
    <property type="term" value="P:ubiquitin-dependent protein catabolic process"/>
    <property type="evidence" value="ECO:0007669"/>
    <property type="project" value="TreeGrafter"/>
</dbReference>
<dbReference type="InterPro" id="IPR014891">
    <property type="entry name" value="DWNN_domain"/>
</dbReference>
<evidence type="ECO:0000259" key="6">
    <source>
        <dbReference type="PROSITE" id="PS51282"/>
    </source>
</evidence>
<keyword evidence="5" id="KW-0539">Nucleus</keyword>
<keyword evidence="2" id="KW-0479">Metal-binding</keyword>
<evidence type="ECO:0000313" key="7">
    <source>
        <dbReference type="EMBL" id="EGB06189.1"/>
    </source>
</evidence>
<feature type="domain" description="DWNN" evidence="6">
    <location>
        <begin position="5"/>
        <end position="79"/>
    </location>
</feature>
<dbReference type="KEGG" id="aaf:AURANDRAFT_29666"/>
<dbReference type="PANTHER" id="PTHR15439:SF0">
    <property type="entry name" value="CELL DIVISION CYCLE AND APOPTOSIS REGULATOR PROTEIN 1-RELATED"/>
    <property type="match status" value="1"/>
</dbReference>
<evidence type="ECO:0000256" key="2">
    <source>
        <dbReference type="ARBA" id="ARBA00022723"/>
    </source>
</evidence>
<keyword evidence="4" id="KW-0862">Zinc</keyword>
<keyword evidence="3" id="KW-0863">Zinc-finger</keyword>
<dbReference type="InParanoid" id="F0YFC7"/>
<dbReference type="OMA" id="KATNCDL"/>
<dbReference type="InterPro" id="IPR033489">
    <property type="entry name" value="RBBP6"/>
</dbReference>
<keyword evidence="8" id="KW-1185">Reference proteome</keyword>
<dbReference type="GO" id="GO:0005634">
    <property type="term" value="C:nucleus"/>
    <property type="evidence" value="ECO:0007669"/>
    <property type="project" value="UniProtKB-SubCell"/>
</dbReference>
<protein>
    <recommendedName>
        <fullName evidence="6">DWNN domain-containing protein</fullName>
    </recommendedName>
</protein>
<dbReference type="PROSITE" id="PS51282">
    <property type="entry name" value="DWNN"/>
    <property type="match status" value="1"/>
</dbReference>
<comment type="subcellular location">
    <subcellularLocation>
        <location evidence="1">Nucleus</location>
    </subcellularLocation>
</comment>
<evidence type="ECO:0000256" key="1">
    <source>
        <dbReference type="ARBA" id="ARBA00004123"/>
    </source>
</evidence>
<dbReference type="Gene3D" id="3.10.20.90">
    <property type="entry name" value="Phosphatidylinositol 3-kinase Catalytic Subunit, Chain A, domain 1"/>
    <property type="match status" value="1"/>
</dbReference>
<dbReference type="GO" id="GO:0061630">
    <property type="term" value="F:ubiquitin protein ligase activity"/>
    <property type="evidence" value="ECO:0007669"/>
    <property type="project" value="InterPro"/>
</dbReference>
<dbReference type="AlphaFoldDB" id="F0YFC7"/>
<dbReference type="eggNOG" id="KOG0314">
    <property type="taxonomic scope" value="Eukaryota"/>
</dbReference>
<dbReference type="GeneID" id="20220765"/>
<dbReference type="PANTHER" id="PTHR15439">
    <property type="entry name" value="RETINOBLASTOMA-BINDING PROTEIN 6"/>
    <property type="match status" value="1"/>
</dbReference>
<dbReference type="GO" id="GO:0006397">
    <property type="term" value="P:mRNA processing"/>
    <property type="evidence" value="ECO:0007669"/>
    <property type="project" value="InterPro"/>
</dbReference>
<evidence type="ECO:0000313" key="8">
    <source>
        <dbReference type="Proteomes" id="UP000002729"/>
    </source>
</evidence>
<dbReference type="GO" id="GO:0016567">
    <property type="term" value="P:protein ubiquitination"/>
    <property type="evidence" value="ECO:0007669"/>
    <property type="project" value="InterPro"/>
</dbReference>
<evidence type="ECO:0000256" key="4">
    <source>
        <dbReference type="ARBA" id="ARBA00022833"/>
    </source>
</evidence>
<feature type="non-terminal residue" evidence="7">
    <location>
        <position position="82"/>
    </location>
</feature>
<proteinExistence type="predicted"/>